<dbReference type="InterPro" id="IPR012132">
    <property type="entry name" value="GMC_OxRdtase"/>
</dbReference>
<dbReference type="PROSITE" id="PS00624">
    <property type="entry name" value="GMC_OXRED_2"/>
    <property type="match status" value="1"/>
</dbReference>
<sequence>MALESTFDFIVVGAGTAGCVIASRLAKTSSTPRVLLLEAGEGNNGLSHMVPGQRGTFWCSDAADMLNYRYKSVPEVELGGREIQIDRGRGLGGSTAINILGWDYSSREEMDEWARQVGDETWSWAETREVFKQVETLHDDTPAEFHKYIYSKPGSRGTGGPVHVSLPSTWAPGLELLLSAAKEYGIPMLRDVSSGDLGLGVLSMTSYNGLRVTADSSYLSDIPPNLIIKTESPVARILFDGKKAIGVELTSGTQYFATRETIISAGAIDSPKILLLSGIGPQDELASHSIPVTSVLPGVGNNFKDKCMVYLKAHLQPGTVPSISMSDVARWQQQWEEDRTGPMGVEPCRIATGYFKLDNLETFTEFQQLDEQAKQLLMRPRTPAYEIAPGIFADPTTGGSFFGTPVILMHPQSTGKISLRSSNPAAAPVIQLNYLQNPYDRRVLVESTKKVVDFIYNSKIPAVEPIVGLTGKTDEDILVQQSPKMNFDHPPYLQVY</sequence>
<proteinExistence type="inferred from homology"/>
<evidence type="ECO:0000313" key="4">
    <source>
        <dbReference type="EMBL" id="QYS93347.1"/>
    </source>
</evidence>
<dbReference type="InterPro" id="IPR000172">
    <property type="entry name" value="GMC_OxRdtase_N"/>
</dbReference>
<gene>
    <name evidence="4" type="ORF">H0G86_000724</name>
</gene>
<keyword evidence="2" id="KW-0274">FAD</keyword>
<dbReference type="Gene3D" id="3.50.50.60">
    <property type="entry name" value="FAD/NAD(P)-binding domain"/>
    <property type="match status" value="1"/>
</dbReference>
<protein>
    <submittedName>
        <fullName evidence="4">GMC_OxRdtase_N domain-containing protein</fullName>
    </submittedName>
</protein>
<dbReference type="Gene3D" id="3.30.560.10">
    <property type="entry name" value="Glucose Oxidase, domain 3"/>
    <property type="match status" value="1"/>
</dbReference>
<dbReference type="AlphaFoldDB" id="A0A8G0PAH6"/>
<dbReference type="PANTHER" id="PTHR11552:SF134">
    <property type="entry name" value="GLUCOSE-METHANOL-CHOLINE OXIDOREDUCTASE N-TERMINAL DOMAIN-CONTAINING PROTEIN"/>
    <property type="match status" value="1"/>
</dbReference>
<name>A0A8G0PAH6_9HYPO</name>
<feature type="binding site" evidence="2">
    <location>
        <position position="234"/>
    </location>
    <ligand>
        <name>FAD</name>
        <dbReference type="ChEBI" id="CHEBI:57692"/>
    </ligand>
</feature>
<evidence type="ECO:0000313" key="5">
    <source>
        <dbReference type="Proteomes" id="UP000826661"/>
    </source>
</evidence>
<evidence type="ECO:0000256" key="2">
    <source>
        <dbReference type="PIRSR" id="PIRSR000137-2"/>
    </source>
</evidence>
<comment type="cofactor">
    <cofactor evidence="2">
        <name>FAD</name>
        <dbReference type="ChEBI" id="CHEBI:57692"/>
    </cofactor>
</comment>
<dbReference type="SUPFAM" id="SSF54373">
    <property type="entry name" value="FAD-linked reductases, C-terminal domain"/>
    <property type="match status" value="1"/>
</dbReference>
<dbReference type="InterPro" id="IPR036188">
    <property type="entry name" value="FAD/NAD-bd_sf"/>
</dbReference>
<dbReference type="PANTHER" id="PTHR11552">
    <property type="entry name" value="GLUCOSE-METHANOL-CHOLINE GMC OXIDOREDUCTASE"/>
    <property type="match status" value="1"/>
</dbReference>
<dbReference type="Proteomes" id="UP000826661">
    <property type="component" value="Chromosome I"/>
</dbReference>
<keyword evidence="5" id="KW-1185">Reference proteome</keyword>
<dbReference type="PIRSF" id="PIRSF000137">
    <property type="entry name" value="Alcohol_oxidase"/>
    <property type="match status" value="1"/>
</dbReference>
<dbReference type="InterPro" id="IPR007867">
    <property type="entry name" value="GMC_OxRtase_C"/>
</dbReference>
<organism evidence="4 5">
    <name type="scientific">Trichoderma simmonsii</name>
    <dbReference type="NCBI Taxonomy" id="1491479"/>
    <lineage>
        <taxon>Eukaryota</taxon>
        <taxon>Fungi</taxon>
        <taxon>Dikarya</taxon>
        <taxon>Ascomycota</taxon>
        <taxon>Pezizomycotina</taxon>
        <taxon>Sordariomycetes</taxon>
        <taxon>Hypocreomycetidae</taxon>
        <taxon>Hypocreales</taxon>
        <taxon>Hypocreaceae</taxon>
        <taxon>Trichoderma</taxon>
    </lineage>
</organism>
<dbReference type="Pfam" id="PF00732">
    <property type="entry name" value="GMC_oxred_N"/>
    <property type="match status" value="1"/>
</dbReference>
<dbReference type="Pfam" id="PF05199">
    <property type="entry name" value="GMC_oxred_C"/>
    <property type="match status" value="1"/>
</dbReference>
<feature type="domain" description="Glucose-methanol-choline oxidoreductase N-terminal" evidence="3">
    <location>
        <begin position="266"/>
        <end position="280"/>
    </location>
</feature>
<keyword evidence="2" id="KW-0285">Flavoprotein</keyword>
<evidence type="ECO:0000256" key="1">
    <source>
        <dbReference type="ARBA" id="ARBA00010790"/>
    </source>
</evidence>
<evidence type="ECO:0000259" key="3">
    <source>
        <dbReference type="PROSITE" id="PS00624"/>
    </source>
</evidence>
<dbReference type="EMBL" id="CP075864">
    <property type="protein sequence ID" value="QYS93347.1"/>
    <property type="molecule type" value="Genomic_DNA"/>
</dbReference>
<reference evidence="4 5" key="1">
    <citation type="journal article" date="2021" name="BMC Genomics">
        <title>Telomere-to-telomere genome assembly of asparaginase-producing Trichoderma simmonsii.</title>
        <authorList>
            <person name="Chung D."/>
            <person name="Kwon Y.M."/>
            <person name="Yang Y."/>
        </authorList>
    </citation>
    <scope>NUCLEOTIDE SEQUENCE [LARGE SCALE GENOMIC DNA]</scope>
    <source>
        <strain evidence="4 5">GH-Sj1</strain>
    </source>
</reference>
<dbReference type="GO" id="GO:0016614">
    <property type="term" value="F:oxidoreductase activity, acting on CH-OH group of donors"/>
    <property type="evidence" value="ECO:0007669"/>
    <property type="project" value="InterPro"/>
</dbReference>
<dbReference type="GO" id="GO:0050660">
    <property type="term" value="F:flavin adenine dinucleotide binding"/>
    <property type="evidence" value="ECO:0007669"/>
    <property type="project" value="InterPro"/>
</dbReference>
<accession>A0A8G0PAH6</accession>
<comment type="similarity">
    <text evidence="1">Belongs to the GMC oxidoreductase family.</text>
</comment>
<dbReference type="SUPFAM" id="SSF51905">
    <property type="entry name" value="FAD/NAD(P)-binding domain"/>
    <property type="match status" value="1"/>
</dbReference>